<dbReference type="AlphaFoldDB" id="A0A9Q3C145"/>
<accession>A0A9Q3C145</accession>
<keyword evidence="2" id="KW-1185">Reference proteome</keyword>
<sequence>MTSAVATQRSPSLLAAEKFLTNPLKMIFVKTPPLKISPFIIALCFNVFCLSSGNFNCNSAYSIPRPGSASVYCETWESAQSRSRYDCDPTSCTLPHFKACYKPQKSGSYYVRNYQKPLHVETMHSFQVRSVQNVAFAYAGSLPEYIMPGSPPDAICELGPTAASCGFCI</sequence>
<evidence type="ECO:0000313" key="2">
    <source>
        <dbReference type="Proteomes" id="UP000765509"/>
    </source>
</evidence>
<comment type="caution">
    <text evidence="1">The sequence shown here is derived from an EMBL/GenBank/DDBJ whole genome shotgun (WGS) entry which is preliminary data.</text>
</comment>
<reference evidence="1" key="1">
    <citation type="submission" date="2021-03" db="EMBL/GenBank/DDBJ databases">
        <title>Draft genome sequence of rust myrtle Austropuccinia psidii MF-1, a brazilian biotype.</title>
        <authorList>
            <person name="Quecine M.C."/>
            <person name="Pachon D.M.R."/>
            <person name="Bonatelli M.L."/>
            <person name="Correr F.H."/>
            <person name="Franceschini L.M."/>
            <person name="Leite T.F."/>
            <person name="Margarido G.R.A."/>
            <person name="Almeida C.A."/>
            <person name="Ferrarezi J.A."/>
            <person name="Labate C.A."/>
        </authorList>
    </citation>
    <scope>NUCLEOTIDE SEQUENCE</scope>
    <source>
        <strain evidence="1">MF-1</strain>
    </source>
</reference>
<organism evidence="1 2">
    <name type="scientific">Austropuccinia psidii MF-1</name>
    <dbReference type="NCBI Taxonomy" id="1389203"/>
    <lineage>
        <taxon>Eukaryota</taxon>
        <taxon>Fungi</taxon>
        <taxon>Dikarya</taxon>
        <taxon>Basidiomycota</taxon>
        <taxon>Pucciniomycotina</taxon>
        <taxon>Pucciniomycetes</taxon>
        <taxon>Pucciniales</taxon>
        <taxon>Sphaerophragmiaceae</taxon>
        <taxon>Austropuccinia</taxon>
    </lineage>
</organism>
<dbReference type="Proteomes" id="UP000765509">
    <property type="component" value="Unassembled WGS sequence"/>
</dbReference>
<evidence type="ECO:0000313" key="1">
    <source>
        <dbReference type="EMBL" id="MBW0475023.1"/>
    </source>
</evidence>
<protein>
    <submittedName>
        <fullName evidence="1">Uncharacterized protein</fullName>
    </submittedName>
</protein>
<dbReference type="EMBL" id="AVOT02003958">
    <property type="protein sequence ID" value="MBW0475023.1"/>
    <property type="molecule type" value="Genomic_DNA"/>
</dbReference>
<proteinExistence type="predicted"/>
<gene>
    <name evidence="1" type="ORF">O181_014738</name>
</gene>
<name>A0A9Q3C145_9BASI</name>